<dbReference type="InterPro" id="IPR020846">
    <property type="entry name" value="MFS_dom"/>
</dbReference>
<dbReference type="Pfam" id="PF07690">
    <property type="entry name" value="MFS_1"/>
    <property type="match status" value="1"/>
</dbReference>
<dbReference type="Gene3D" id="1.20.1250.20">
    <property type="entry name" value="MFS general substrate transporter like domains"/>
    <property type="match status" value="1"/>
</dbReference>
<evidence type="ECO:0000256" key="4">
    <source>
        <dbReference type="ARBA" id="ARBA00023136"/>
    </source>
</evidence>
<dbReference type="FunFam" id="1.20.1720.10:FF:000018">
    <property type="entry name" value="Putative MFS multidrug transporter"/>
    <property type="match status" value="1"/>
</dbReference>
<feature type="transmembrane region" description="Helical" evidence="5">
    <location>
        <begin position="352"/>
        <end position="377"/>
    </location>
</feature>
<evidence type="ECO:0000256" key="1">
    <source>
        <dbReference type="ARBA" id="ARBA00004141"/>
    </source>
</evidence>
<feature type="transmembrane region" description="Helical" evidence="5">
    <location>
        <begin position="157"/>
        <end position="177"/>
    </location>
</feature>
<evidence type="ECO:0000256" key="3">
    <source>
        <dbReference type="ARBA" id="ARBA00022989"/>
    </source>
</evidence>
<dbReference type="InterPro" id="IPR011701">
    <property type="entry name" value="MFS"/>
</dbReference>
<dbReference type="PRINTS" id="PR01036">
    <property type="entry name" value="TCRTETB"/>
</dbReference>
<sequence length="568" mass="61082">MSRAYDDIAVGNEVSTSNVTSAAQSQIEKKHGPEDKITITADLEDSGPPFNPGLRFYLAFSSLCVIILAAALDATALSVALPIIAQDLHGTAIEAFWTGTSFLLTSTVIQPTFASISHILGRKPSILVSVSCFAIGSLICALAHSFTVLLVGRTIQGIGGGGIVALTEVVITDIVPLRERGTWFGFQTLIWAVGSVTGPLIGGSLAQYASWRWIFWINLPICGVGIVMTVLFLKLNKRSGNLLSHLRRFDFVGCVLLTGSVTSFLIPVSWGGVMFAWSSWHTLVPLVLGVLGIVGFLFYENWVKEPLVPLGIFKRRTAMVNYIGTFTQGIIIWSIVYYIPLYYEGVKGYSPTIVGVAVFPETFTIAPAAIAIGVAISKTGRFRWAIWAGWSITVLGMGVLYNLDQDTSIPAWIFMNIVAGIGLGMLYNSLAYATQSSVSQDDVAFAAAMYTFMRSFGQAVGVAIGGVIFQSQFRNKLSSYSSLASNYTELANDASGLVQVIRGLPDDDPEKLMIIHAYADALKVLWAVMAGLAGVAGLLSLGTEELSLEVKLGGEQGLREDNRERTVA</sequence>
<evidence type="ECO:0000259" key="6">
    <source>
        <dbReference type="PROSITE" id="PS50850"/>
    </source>
</evidence>
<feature type="transmembrane region" description="Helical" evidence="5">
    <location>
        <begin position="56"/>
        <end position="84"/>
    </location>
</feature>
<feature type="transmembrane region" description="Helical" evidence="5">
    <location>
        <begin position="126"/>
        <end position="151"/>
    </location>
</feature>
<protein>
    <recommendedName>
        <fullName evidence="6">Major facilitator superfamily (MFS) profile domain-containing protein</fullName>
    </recommendedName>
</protein>
<feature type="transmembrane region" description="Helical" evidence="5">
    <location>
        <begin position="320"/>
        <end position="340"/>
    </location>
</feature>
<organism evidence="7 8">
    <name type="scientific">Monilinia fructicola</name>
    <name type="common">Brown rot fungus</name>
    <name type="synonym">Ciboria fructicola</name>
    <dbReference type="NCBI Taxonomy" id="38448"/>
    <lineage>
        <taxon>Eukaryota</taxon>
        <taxon>Fungi</taxon>
        <taxon>Dikarya</taxon>
        <taxon>Ascomycota</taxon>
        <taxon>Pezizomycotina</taxon>
        <taxon>Leotiomycetes</taxon>
        <taxon>Helotiales</taxon>
        <taxon>Sclerotiniaceae</taxon>
        <taxon>Monilinia</taxon>
    </lineage>
</organism>
<dbReference type="EMBL" id="VICG01000006">
    <property type="protein sequence ID" value="KAA8570629.1"/>
    <property type="molecule type" value="Genomic_DNA"/>
</dbReference>
<keyword evidence="8" id="KW-1185">Reference proteome</keyword>
<dbReference type="PANTHER" id="PTHR23501:SF59">
    <property type="entry name" value="MAJOR FACILITATOR SUPERFAMILY (MFS) PROFILE DOMAIN-CONTAINING PROTEIN-RELATED"/>
    <property type="match status" value="1"/>
</dbReference>
<dbReference type="PROSITE" id="PS50850">
    <property type="entry name" value="MFS"/>
    <property type="match status" value="1"/>
</dbReference>
<evidence type="ECO:0000313" key="7">
    <source>
        <dbReference type="EMBL" id="KAA8570629.1"/>
    </source>
</evidence>
<proteinExistence type="predicted"/>
<dbReference type="Gene3D" id="1.20.1720.10">
    <property type="entry name" value="Multidrug resistance protein D"/>
    <property type="match status" value="1"/>
</dbReference>
<dbReference type="GO" id="GO:0022857">
    <property type="term" value="F:transmembrane transporter activity"/>
    <property type="evidence" value="ECO:0007669"/>
    <property type="project" value="InterPro"/>
</dbReference>
<dbReference type="SUPFAM" id="SSF103473">
    <property type="entry name" value="MFS general substrate transporter"/>
    <property type="match status" value="1"/>
</dbReference>
<name>A0A5M9JRF7_MONFR</name>
<evidence type="ECO:0000313" key="8">
    <source>
        <dbReference type="Proteomes" id="UP000322873"/>
    </source>
</evidence>
<accession>A0A5M9JRF7</accession>
<evidence type="ECO:0000256" key="2">
    <source>
        <dbReference type="ARBA" id="ARBA00022692"/>
    </source>
</evidence>
<feature type="transmembrane region" description="Helical" evidence="5">
    <location>
        <begin position="254"/>
        <end position="277"/>
    </location>
</feature>
<dbReference type="AlphaFoldDB" id="A0A5M9JRF7"/>
<dbReference type="VEuPathDB" id="FungiDB:MFRU_063g00100"/>
<evidence type="ECO:0000256" key="5">
    <source>
        <dbReference type="SAM" id="Phobius"/>
    </source>
</evidence>
<feature type="domain" description="Major facilitator superfamily (MFS) profile" evidence="6">
    <location>
        <begin position="59"/>
        <end position="508"/>
    </location>
</feature>
<dbReference type="GO" id="GO:0005886">
    <property type="term" value="C:plasma membrane"/>
    <property type="evidence" value="ECO:0007669"/>
    <property type="project" value="TreeGrafter"/>
</dbReference>
<reference evidence="7 8" key="1">
    <citation type="submission" date="2019-06" db="EMBL/GenBank/DDBJ databases">
        <title>Genome Sequence of the Brown Rot Fungal Pathogen Monilinia fructicola.</title>
        <authorList>
            <person name="De Miccolis Angelini R.M."/>
            <person name="Landi L."/>
            <person name="Abate D."/>
            <person name="Pollastro S."/>
            <person name="Romanazzi G."/>
            <person name="Faretra F."/>
        </authorList>
    </citation>
    <scope>NUCLEOTIDE SEQUENCE [LARGE SCALE GENOMIC DNA]</scope>
    <source>
        <strain evidence="7 8">Mfrc123</strain>
    </source>
</reference>
<feature type="transmembrane region" description="Helical" evidence="5">
    <location>
        <begin position="384"/>
        <end position="403"/>
    </location>
</feature>
<dbReference type="Proteomes" id="UP000322873">
    <property type="component" value="Unassembled WGS sequence"/>
</dbReference>
<feature type="transmembrane region" description="Helical" evidence="5">
    <location>
        <begin position="524"/>
        <end position="542"/>
    </location>
</feature>
<keyword evidence="4 5" id="KW-0472">Membrane</keyword>
<gene>
    <name evidence="7" type="ORF">EYC84_000028</name>
</gene>
<comment type="caution">
    <text evidence="7">The sequence shown here is derived from an EMBL/GenBank/DDBJ whole genome shotgun (WGS) entry which is preliminary data.</text>
</comment>
<comment type="subcellular location">
    <subcellularLocation>
        <location evidence="1">Membrane</location>
        <topology evidence="1">Multi-pass membrane protein</topology>
    </subcellularLocation>
</comment>
<dbReference type="InterPro" id="IPR036259">
    <property type="entry name" value="MFS_trans_sf"/>
</dbReference>
<feature type="transmembrane region" description="Helical" evidence="5">
    <location>
        <begin position="96"/>
        <end position="114"/>
    </location>
</feature>
<dbReference type="PANTHER" id="PTHR23501">
    <property type="entry name" value="MAJOR FACILITATOR SUPERFAMILY"/>
    <property type="match status" value="1"/>
</dbReference>
<feature type="transmembrane region" description="Helical" evidence="5">
    <location>
        <begin position="283"/>
        <end position="299"/>
    </location>
</feature>
<feature type="transmembrane region" description="Helical" evidence="5">
    <location>
        <begin position="409"/>
        <end position="431"/>
    </location>
</feature>
<feature type="transmembrane region" description="Helical" evidence="5">
    <location>
        <begin position="213"/>
        <end position="233"/>
    </location>
</feature>
<feature type="transmembrane region" description="Helical" evidence="5">
    <location>
        <begin position="189"/>
        <end position="207"/>
    </location>
</feature>
<keyword evidence="3 5" id="KW-1133">Transmembrane helix</keyword>
<keyword evidence="2 5" id="KW-0812">Transmembrane</keyword>